<name>A0ABQ2USR1_9PSEU</name>
<evidence type="ECO:0000313" key="1">
    <source>
        <dbReference type="EMBL" id="GGU51592.1"/>
    </source>
</evidence>
<proteinExistence type="predicted"/>
<reference evidence="2" key="1">
    <citation type="journal article" date="2019" name="Int. J. Syst. Evol. Microbiol.">
        <title>The Global Catalogue of Microorganisms (GCM) 10K type strain sequencing project: providing services to taxonomists for standard genome sequencing and annotation.</title>
        <authorList>
            <consortium name="The Broad Institute Genomics Platform"/>
            <consortium name="The Broad Institute Genome Sequencing Center for Infectious Disease"/>
            <person name="Wu L."/>
            <person name="Ma J."/>
        </authorList>
    </citation>
    <scope>NUCLEOTIDE SEQUENCE [LARGE SCALE GENOMIC DNA]</scope>
    <source>
        <strain evidence="2">JCM 3296</strain>
    </source>
</reference>
<organism evidence="1 2">
    <name type="scientific">Lentzea flava</name>
    <dbReference type="NCBI Taxonomy" id="103732"/>
    <lineage>
        <taxon>Bacteria</taxon>
        <taxon>Bacillati</taxon>
        <taxon>Actinomycetota</taxon>
        <taxon>Actinomycetes</taxon>
        <taxon>Pseudonocardiales</taxon>
        <taxon>Pseudonocardiaceae</taxon>
        <taxon>Lentzea</taxon>
    </lineage>
</organism>
<dbReference type="EMBL" id="BMRE01000023">
    <property type="protein sequence ID" value="GGU51592.1"/>
    <property type="molecule type" value="Genomic_DNA"/>
</dbReference>
<accession>A0ABQ2USR1</accession>
<dbReference type="Proteomes" id="UP000649573">
    <property type="component" value="Unassembled WGS sequence"/>
</dbReference>
<comment type="caution">
    <text evidence="1">The sequence shown here is derived from an EMBL/GenBank/DDBJ whole genome shotgun (WGS) entry which is preliminary data.</text>
</comment>
<sequence length="60" mass="6149">MVRGAGIAVRRGKVVQKSIGDHLRTRIGDTPGITAPDAFVGGLGEQAYPAAATALGFLSR</sequence>
<evidence type="ECO:0000313" key="2">
    <source>
        <dbReference type="Proteomes" id="UP000649573"/>
    </source>
</evidence>
<protein>
    <submittedName>
        <fullName evidence="1">Uncharacterized protein</fullName>
    </submittedName>
</protein>
<gene>
    <name evidence="1" type="ORF">GCM10010178_50610</name>
</gene>
<keyword evidence="2" id="KW-1185">Reference proteome</keyword>